<name>A0A9P1N1P7_9PELO</name>
<keyword evidence="3" id="KW-0732">Signal</keyword>
<dbReference type="AlphaFoldDB" id="A0A9P1N1P7"/>
<organism evidence="4 5">
    <name type="scientific">Caenorhabditis angaria</name>
    <dbReference type="NCBI Taxonomy" id="860376"/>
    <lineage>
        <taxon>Eukaryota</taxon>
        <taxon>Metazoa</taxon>
        <taxon>Ecdysozoa</taxon>
        <taxon>Nematoda</taxon>
        <taxon>Chromadorea</taxon>
        <taxon>Rhabditida</taxon>
        <taxon>Rhabditina</taxon>
        <taxon>Rhabditomorpha</taxon>
        <taxon>Rhabditoidea</taxon>
        <taxon>Rhabditidae</taxon>
        <taxon>Peloderinae</taxon>
        <taxon>Caenorhabditis</taxon>
    </lineage>
</organism>
<reference evidence="4" key="1">
    <citation type="submission" date="2022-11" db="EMBL/GenBank/DDBJ databases">
        <authorList>
            <person name="Kikuchi T."/>
        </authorList>
    </citation>
    <scope>NUCLEOTIDE SEQUENCE</scope>
    <source>
        <strain evidence="4">PS1010</strain>
    </source>
</reference>
<feature type="signal peptide" evidence="3">
    <location>
        <begin position="1"/>
        <end position="22"/>
    </location>
</feature>
<dbReference type="EMBL" id="CANHGI010000004">
    <property type="protein sequence ID" value="CAI5447758.1"/>
    <property type="molecule type" value="Genomic_DNA"/>
</dbReference>
<evidence type="ECO:0000256" key="1">
    <source>
        <dbReference type="SAM" id="MobiDB-lite"/>
    </source>
</evidence>
<accession>A0A9P1N1P7</accession>
<keyword evidence="5" id="KW-1185">Reference proteome</keyword>
<gene>
    <name evidence="4" type="ORF">CAMP_LOCUS10395</name>
</gene>
<keyword evidence="2" id="KW-0812">Transmembrane</keyword>
<evidence type="ECO:0000313" key="5">
    <source>
        <dbReference type="Proteomes" id="UP001152747"/>
    </source>
</evidence>
<keyword evidence="2" id="KW-0472">Membrane</keyword>
<feature type="compositionally biased region" description="Basic and acidic residues" evidence="1">
    <location>
        <begin position="234"/>
        <end position="253"/>
    </location>
</feature>
<feature type="region of interest" description="Disordered" evidence="1">
    <location>
        <begin position="230"/>
        <end position="331"/>
    </location>
</feature>
<evidence type="ECO:0000256" key="3">
    <source>
        <dbReference type="SAM" id="SignalP"/>
    </source>
</evidence>
<keyword evidence="2" id="KW-1133">Transmembrane helix</keyword>
<proteinExistence type="predicted"/>
<evidence type="ECO:0008006" key="6">
    <source>
        <dbReference type="Google" id="ProtNLM"/>
    </source>
</evidence>
<protein>
    <recommendedName>
        <fullName evidence="6">CX domain-containing protein</fullName>
    </recommendedName>
</protein>
<sequence>MTFFSNNIIIIFLLLPIQITSNQSLECLHSIDNSIIEPYPFIQFDKNVMRNRTVDIEKVGLVMNQTVYTYEQARKFGAPACVIYTAIDNPEVFVWFGAVSQSLLPFECNQTKSMQCVDDVPFSRSPVKKNGFLCCCSSDQCNYRNPEYYAHIRNLYTPMTISFARFWFCLIFLCFGMIIFTVVEVEITKILKNLPCFRKKAQSIEEFEMHERNEYNGNFIFSLEQTQDGELSEEEKAEKGSEMKLETEKKTQEITEFVGAPEEGREKSRFRKSSETAKMSTDAYPEMTTQTPNKPIKPSFLFKNKKKKLANEKVSTESTQDDDIVPLPPKPQVRVIGNRVQGISMNYDNSTFSDLA</sequence>
<feature type="transmembrane region" description="Helical" evidence="2">
    <location>
        <begin position="163"/>
        <end position="183"/>
    </location>
</feature>
<dbReference type="OrthoDB" id="5809445at2759"/>
<feature type="compositionally biased region" description="Basic and acidic residues" evidence="1">
    <location>
        <begin position="262"/>
        <end position="275"/>
    </location>
</feature>
<evidence type="ECO:0000256" key="2">
    <source>
        <dbReference type="SAM" id="Phobius"/>
    </source>
</evidence>
<dbReference type="Proteomes" id="UP001152747">
    <property type="component" value="Unassembled WGS sequence"/>
</dbReference>
<feature type="chain" id="PRO_5040382941" description="CX domain-containing protein" evidence="3">
    <location>
        <begin position="23"/>
        <end position="356"/>
    </location>
</feature>
<comment type="caution">
    <text evidence="4">The sequence shown here is derived from an EMBL/GenBank/DDBJ whole genome shotgun (WGS) entry which is preliminary data.</text>
</comment>
<evidence type="ECO:0000313" key="4">
    <source>
        <dbReference type="EMBL" id="CAI5447758.1"/>
    </source>
</evidence>